<accession>A0A815F332</accession>
<dbReference type="AlphaFoldDB" id="A0A815F332"/>
<sequence length="184" mass="21753">MKLYQHSARCSAAIQIYLDANPQYWRFIPMTCEEAQTSEEYIIKRRNLSDELDWDRRTINDTSIYVEAVPQPPNRYIFSNRQIALQMEYFHYKKDKNSLNLDLDLYNATIVAVLPETSTEMFRLLIESLFITYADTKLNSIGNMIRGFNLPDLNPWLLRGDQWCQGLFRRPKPKCTSNQNNIQK</sequence>
<name>A0A815F332_9BILA</name>
<protein>
    <submittedName>
        <fullName evidence="1">Uncharacterized protein</fullName>
    </submittedName>
</protein>
<evidence type="ECO:0000313" key="1">
    <source>
        <dbReference type="EMBL" id="CAF1320125.1"/>
    </source>
</evidence>
<dbReference type="EMBL" id="CAJNON010000570">
    <property type="protein sequence ID" value="CAF1320125.1"/>
    <property type="molecule type" value="Genomic_DNA"/>
</dbReference>
<evidence type="ECO:0000313" key="2">
    <source>
        <dbReference type="Proteomes" id="UP000663891"/>
    </source>
</evidence>
<dbReference type="OrthoDB" id="10049109at2759"/>
<organism evidence="1 2">
    <name type="scientific">Adineta steineri</name>
    <dbReference type="NCBI Taxonomy" id="433720"/>
    <lineage>
        <taxon>Eukaryota</taxon>
        <taxon>Metazoa</taxon>
        <taxon>Spiralia</taxon>
        <taxon>Gnathifera</taxon>
        <taxon>Rotifera</taxon>
        <taxon>Eurotatoria</taxon>
        <taxon>Bdelloidea</taxon>
        <taxon>Adinetida</taxon>
        <taxon>Adinetidae</taxon>
        <taxon>Adineta</taxon>
    </lineage>
</organism>
<dbReference type="Proteomes" id="UP000663891">
    <property type="component" value="Unassembled WGS sequence"/>
</dbReference>
<gene>
    <name evidence="1" type="ORF">VCS650_LOCUS32092</name>
</gene>
<proteinExistence type="predicted"/>
<reference evidence="1" key="1">
    <citation type="submission" date="2021-02" db="EMBL/GenBank/DDBJ databases">
        <authorList>
            <person name="Nowell W R."/>
        </authorList>
    </citation>
    <scope>NUCLEOTIDE SEQUENCE</scope>
</reference>
<comment type="caution">
    <text evidence="1">The sequence shown here is derived from an EMBL/GenBank/DDBJ whole genome shotgun (WGS) entry which is preliminary data.</text>
</comment>